<evidence type="ECO:0000259" key="1">
    <source>
        <dbReference type="Pfam" id="PF00857"/>
    </source>
</evidence>
<dbReference type="EMBL" id="CAADIE010000026">
    <property type="protein sequence ID" value="VFR45290.1"/>
    <property type="molecule type" value="Genomic_DNA"/>
</dbReference>
<evidence type="ECO:0000313" key="2">
    <source>
        <dbReference type="EMBL" id="VFR45290.1"/>
    </source>
</evidence>
<dbReference type="GO" id="GO:0008908">
    <property type="term" value="F:isochorismatase activity"/>
    <property type="evidence" value="ECO:0007669"/>
    <property type="project" value="UniProtKB-EC"/>
</dbReference>
<feature type="domain" description="Isochorismatase-like" evidence="1">
    <location>
        <begin position="13"/>
        <end position="64"/>
    </location>
</feature>
<keyword evidence="2" id="KW-0378">Hydrolase</keyword>
<dbReference type="EC" id="3.3.2.1" evidence="2"/>
<protein>
    <submittedName>
        <fullName evidence="2">Isochorismatase</fullName>
        <ecNumber evidence="2">3.3.2.1</ecNumber>
    </submittedName>
</protein>
<organism evidence="2">
    <name type="scientific">plant metagenome</name>
    <dbReference type="NCBI Taxonomy" id="1297885"/>
    <lineage>
        <taxon>unclassified sequences</taxon>
        <taxon>metagenomes</taxon>
        <taxon>organismal metagenomes</taxon>
    </lineage>
</organism>
<dbReference type="AlphaFoldDB" id="A0A484R8A0"/>
<dbReference type="EMBL" id="CAADIH010000027">
    <property type="protein sequence ID" value="VFR48115.1"/>
    <property type="molecule type" value="Genomic_DNA"/>
</dbReference>
<dbReference type="SUPFAM" id="SSF52499">
    <property type="entry name" value="Isochorismatase-like hydrolases"/>
    <property type="match status" value="1"/>
</dbReference>
<proteinExistence type="predicted"/>
<evidence type="ECO:0000313" key="3">
    <source>
        <dbReference type="EMBL" id="VFR48115.1"/>
    </source>
</evidence>
<gene>
    <name evidence="2" type="ORF">BER1_4339</name>
    <name evidence="3" type="ORF">BER2_4313</name>
</gene>
<reference evidence="2" key="1">
    <citation type="submission" date="2019-03" db="EMBL/GenBank/DDBJ databases">
        <authorList>
            <person name="Danneels B."/>
        </authorList>
    </citation>
    <scope>NUCLEOTIDE SEQUENCE</scope>
</reference>
<dbReference type="InterPro" id="IPR000868">
    <property type="entry name" value="Isochorismatase-like_dom"/>
</dbReference>
<dbReference type="Gene3D" id="3.40.50.850">
    <property type="entry name" value="Isochorismatase-like"/>
    <property type="match status" value="1"/>
</dbReference>
<name>A0A484R8A0_9ZZZZ</name>
<sequence>MASSGAVMRIVPTGRFLPAVAPLADEPVVVKTAPNAFVGTDLGDRVDAAGNKQVIVIGFMTHMCGPSPPRARSCAATSRP</sequence>
<dbReference type="InterPro" id="IPR036380">
    <property type="entry name" value="Isochorismatase-like_sf"/>
</dbReference>
<dbReference type="Pfam" id="PF00857">
    <property type="entry name" value="Isochorismatase"/>
    <property type="match status" value="1"/>
</dbReference>
<accession>A0A484R8A0</accession>